<evidence type="ECO:0000256" key="1">
    <source>
        <dbReference type="ARBA" id="ARBA00001286"/>
    </source>
</evidence>
<keyword evidence="4" id="KW-0227">DNA damage</keyword>
<dbReference type="CDD" id="cd06445">
    <property type="entry name" value="ATase"/>
    <property type="match status" value="1"/>
</dbReference>
<dbReference type="Proteomes" id="UP000318065">
    <property type="component" value="Chromosome"/>
</dbReference>
<dbReference type="SUPFAM" id="SSF53155">
    <property type="entry name" value="Methylated DNA-protein cysteine methyltransferase domain"/>
    <property type="match status" value="1"/>
</dbReference>
<dbReference type="Gene3D" id="1.10.10.10">
    <property type="entry name" value="Winged helix-like DNA-binding domain superfamily/Winged helix DNA-binding domain"/>
    <property type="match status" value="1"/>
</dbReference>
<evidence type="ECO:0000256" key="3">
    <source>
        <dbReference type="ARBA" id="ARBA00022679"/>
    </source>
</evidence>
<dbReference type="Pfam" id="PF01035">
    <property type="entry name" value="DNA_binding_1"/>
    <property type="match status" value="1"/>
</dbReference>
<evidence type="ECO:0000313" key="10">
    <source>
        <dbReference type="EMBL" id="BBL78323.1"/>
    </source>
</evidence>
<dbReference type="AlphaFoldDB" id="A0A510HI34"/>
<feature type="domain" description="Methylated-DNA-[protein]-cysteine S-methyltransferase DNA binding" evidence="8">
    <location>
        <begin position="114"/>
        <end position="194"/>
    </location>
</feature>
<evidence type="ECO:0000256" key="5">
    <source>
        <dbReference type="ARBA" id="ARBA00023159"/>
    </source>
</evidence>
<keyword evidence="2" id="KW-0489">Methyltransferase</keyword>
<dbReference type="EMBL" id="AP019791">
    <property type="protein sequence ID" value="BBL78323.1"/>
    <property type="molecule type" value="Genomic_DNA"/>
</dbReference>
<dbReference type="GO" id="GO:0032259">
    <property type="term" value="P:methylation"/>
    <property type="evidence" value="ECO:0007669"/>
    <property type="project" value="UniProtKB-KW"/>
</dbReference>
<evidence type="ECO:0000259" key="8">
    <source>
        <dbReference type="Pfam" id="PF01035"/>
    </source>
</evidence>
<proteinExistence type="predicted"/>
<dbReference type="InterPro" id="IPR014048">
    <property type="entry name" value="MethylDNA_cys_MeTrfase_DNA-bd"/>
</dbReference>
<dbReference type="Gene3D" id="3.40.10.10">
    <property type="entry name" value="DNA Methylphosphotriester Repair Domain"/>
    <property type="match status" value="1"/>
</dbReference>
<evidence type="ECO:0000256" key="6">
    <source>
        <dbReference type="ARBA" id="ARBA00023204"/>
    </source>
</evidence>
<dbReference type="SUPFAM" id="SSF46767">
    <property type="entry name" value="Methylated DNA-protein cysteine methyltransferase, C-terminal domain"/>
    <property type="match status" value="1"/>
</dbReference>
<dbReference type="InterPro" id="IPR001497">
    <property type="entry name" value="MethylDNA_cys_MeTrfase_AS"/>
</dbReference>
<evidence type="ECO:0000256" key="7">
    <source>
        <dbReference type="ARBA" id="ARBA00049348"/>
    </source>
</evidence>
<keyword evidence="3" id="KW-0808">Transferase</keyword>
<protein>
    <submittedName>
        <fullName evidence="10">Uncharacterized protein</fullName>
    </submittedName>
</protein>
<comment type="catalytic activity">
    <reaction evidence="1">
        <text>a 4-O-methyl-thymidine in DNA + L-cysteinyl-[protein] = a thymidine in DNA + S-methyl-L-cysteinyl-[protein]</text>
        <dbReference type="Rhea" id="RHEA:53428"/>
        <dbReference type="Rhea" id="RHEA-COMP:10131"/>
        <dbReference type="Rhea" id="RHEA-COMP:10132"/>
        <dbReference type="Rhea" id="RHEA-COMP:13555"/>
        <dbReference type="Rhea" id="RHEA-COMP:13556"/>
        <dbReference type="ChEBI" id="CHEBI:29950"/>
        <dbReference type="ChEBI" id="CHEBI:82612"/>
        <dbReference type="ChEBI" id="CHEBI:137386"/>
        <dbReference type="ChEBI" id="CHEBI:137387"/>
        <dbReference type="EC" id="2.1.1.63"/>
    </reaction>
</comment>
<dbReference type="RefSeq" id="WP_197735524.1">
    <property type="nucleotide sequence ID" value="NZ_AP019791.1"/>
</dbReference>
<comment type="catalytic activity">
    <reaction evidence="7">
        <text>a 6-O-methyl-2'-deoxyguanosine in DNA + L-cysteinyl-[protein] = S-methyl-L-cysteinyl-[protein] + a 2'-deoxyguanosine in DNA</text>
        <dbReference type="Rhea" id="RHEA:24000"/>
        <dbReference type="Rhea" id="RHEA-COMP:10131"/>
        <dbReference type="Rhea" id="RHEA-COMP:10132"/>
        <dbReference type="Rhea" id="RHEA-COMP:11367"/>
        <dbReference type="Rhea" id="RHEA-COMP:11368"/>
        <dbReference type="ChEBI" id="CHEBI:29950"/>
        <dbReference type="ChEBI" id="CHEBI:82612"/>
        <dbReference type="ChEBI" id="CHEBI:85445"/>
        <dbReference type="ChEBI" id="CHEBI:85448"/>
        <dbReference type="EC" id="2.1.1.63"/>
    </reaction>
</comment>
<gene>
    <name evidence="10" type="ORF">RxyAA322_01770</name>
</gene>
<dbReference type="PANTHER" id="PTHR10815">
    <property type="entry name" value="METHYLATED-DNA--PROTEIN-CYSTEINE METHYLTRANSFERASE"/>
    <property type="match status" value="1"/>
</dbReference>
<dbReference type="GO" id="GO:0003677">
    <property type="term" value="F:DNA binding"/>
    <property type="evidence" value="ECO:0007669"/>
    <property type="project" value="InterPro"/>
</dbReference>
<keyword evidence="5" id="KW-0010">Activator</keyword>
<dbReference type="NCBIfam" id="TIGR00589">
    <property type="entry name" value="ogt"/>
    <property type="match status" value="1"/>
</dbReference>
<dbReference type="GO" id="GO:0006355">
    <property type="term" value="P:regulation of DNA-templated transcription"/>
    <property type="evidence" value="ECO:0007669"/>
    <property type="project" value="InterPro"/>
</dbReference>
<evidence type="ECO:0000259" key="9">
    <source>
        <dbReference type="Pfam" id="PF02805"/>
    </source>
</evidence>
<dbReference type="InterPro" id="IPR035451">
    <property type="entry name" value="Ada-like_dom_sf"/>
</dbReference>
<dbReference type="InterPro" id="IPR036217">
    <property type="entry name" value="MethylDNA_cys_MeTrfase_DNAb"/>
</dbReference>
<dbReference type="PANTHER" id="PTHR10815:SF13">
    <property type="entry name" value="METHYLATED-DNA--PROTEIN-CYSTEINE METHYLTRANSFERASE"/>
    <property type="match status" value="1"/>
</dbReference>
<dbReference type="GO" id="GO:0003908">
    <property type="term" value="F:methylated-DNA-[protein]-cysteine S-methyltransferase activity"/>
    <property type="evidence" value="ECO:0007669"/>
    <property type="project" value="UniProtKB-EC"/>
</dbReference>
<dbReference type="InterPro" id="IPR004026">
    <property type="entry name" value="Ada_DNA_repair_Zn-bd"/>
</dbReference>
<dbReference type="Pfam" id="PF02805">
    <property type="entry name" value="Ada_Zn_binding"/>
    <property type="match status" value="1"/>
</dbReference>
<evidence type="ECO:0000313" key="11">
    <source>
        <dbReference type="Proteomes" id="UP000318065"/>
    </source>
</evidence>
<feature type="domain" description="Ada DNA repair metal-binding" evidence="9">
    <location>
        <begin position="201"/>
        <end position="251"/>
    </location>
</feature>
<accession>A0A510HI34</accession>
<organism evidence="10 11">
    <name type="scientific">Rubrobacter xylanophilus</name>
    <dbReference type="NCBI Taxonomy" id="49319"/>
    <lineage>
        <taxon>Bacteria</taxon>
        <taxon>Bacillati</taxon>
        <taxon>Actinomycetota</taxon>
        <taxon>Rubrobacteria</taxon>
        <taxon>Rubrobacterales</taxon>
        <taxon>Rubrobacteraceae</taxon>
        <taxon>Rubrobacter</taxon>
    </lineage>
</organism>
<evidence type="ECO:0000256" key="4">
    <source>
        <dbReference type="ARBA" id="ARBA00022763"/>
    </source>
</evidence>
<dbReference type="InterPro" id="IPR036631">
    <property type="entry name" value="MGMT_N_sf"/>
</dbReference>
<keyword evidence="11" id="KW-1185">Reference proteome</keyword>
<dbReference type="PROSITE" id="PS00374">
    <property type="entry name" value="MGMT"/>
    <property type="match status" value="1"/>
</dbReference>
<dbReference type="GO" id="GO:0008270">
    <property type="term" value="F:zinc ion binding"/>
    <property type="evidence" value="ECO:0007669"/>
    <property type="project" value="InterPro"/>
</dbReference>
<evidence type="ECO:0000256" key="2">
    <source>
        <dbReference type="ARBA" id="ARBA00022603"/>
    </source>
</evidence>
<dbReference type="GO" id="GO:0006281">
    <property type="term" value="P:DNA repair"/>
    <property type="evidence" value="ECO:0007669"/>
    <property type="project" value="UniProtKB-KW"/>
</dbReference>
<dbReference type="InterPro" id="IPR036388">
    <property type="entry name" value="WH-like_DNA-bd_sf"/>
</dbReference>
<sequence length="254" mass="28011">MTEAVGFELREAGRGISPGRDLDSLVERVLEAGADVFFRIDSPLGPVFVAVGSRGVTRVDRAGSEEEFCRRYRERFGRLLAPAGKRDLDLAERLAAALAGRRVEVPLDLERMTPFQRRVMSVVRGIPRGEVRPYGWVAREAGSPGASRAVGNVMARNPVPLLVPCHRVVRNDGTPGNYGFSPREKVRLLREEGVPLEELSGSPYTATPNTGVFCHTTCRHARRIRPENRLAFRSPADALRAGFRPCRVCRPAAV</sequence>
<dbReference type="SUPFAM" id="SSF57884">
    <property type="entry name" value="Ada DNA repair protein, N-terminal domain (N-Ada 10)"/>
    <property type="match status" value="1"/>
</dbReference>
<keyword evidence="6" id="KW-0234">DNA repair</keyword>
<name>A0A510HI34_9ACTN</name>
<reference evidence="10" key="1">
    <citation type="journal article" date="2019" name="Microbiol. Resour. Announc.">
        <title>Complete Genome Sequence of Rubrobacter xylanophilus Strain AA3-22, Isolated from Arima Onsen in Japan.</title>
        <authorList>
            <person name="Tomariguchi N."/>
            <person name="Miyazaki K."/>
        </authorList>
    </citation>
    <scope>NUCLEOTIDE SEQUENCE [LARGE SCALE GENOMIC DNA]</scope>
    <source>
        <strain evidence="10">AA3-22</strain>
    </source>
</reference>